<evidence type="ECO:0000256" key="1">
    <source>
        <dbReference type="ARBA" id="ARBA00004561"/>
    </source>
</evidence>
<dbReference type="GO" id="GO:0043709">
    <property type="term" value="P:cell adhesion involved in single-species biofilm formation"/>
    <property type="evidence" value="ECO:0007669"/>
    <property type="project" value="TreeGrafter"/>
</dbReference>
<dbReference type="PANTHER" id="PTHR33420:SF3">
    <property type="entry name" value="FIMBRIAL SUBUNIT ELFA"/>
    <property type="match status" value="1"/>
</dbReference>
<evidence type="ECO:0000313" key="8">
    <source>
        <dbReference type="Proteomes" id="UP000656723"/>
    </source>
</evidence>
<protein>
    <submittedName>
        <fullName evidence="7">Type 1 fimbrial protein</fullName>
    </submittedName>
</protein>
<dbReference type="SUPFAM" id="SSF49401">
    <property type="entry name" value="Bacterial adhesins"/>
    <property type="match status" value="1"/>
</dbReference>
<dbReference type="RefSeq" id="WP_061077394.1">
    <property type="nucleotide sequence ID" value="NZ_CP014015.2"/>
</dbReference>
<feature type="domain" description="Fimbrial-type adhesion" evidence="6">
    <location>
        <begin position="35"/>
        <end position="184"/>
    </location>
</feature>
<keyword evidence="3 5" id="KW-0732">Signal</keyword>
<dbReference type="InterPro" id="IPR050263">
    <property type="entry name" value="Bact_Fimbrial_Adh_Pro"/>
</dbReference>
<sequence length="185" mass="18772">MKLRKLYMVMSACALVGLSGISAANAAGTTDKGKIEFDGEVIASTCDVKLDGTEADGIVTLEKVSTTGIAGVGTTALPKAFKISVTGCSDDKAIIGVTFAPATGAADSNGNLANEDTATTPTKVSLQLVDAGQPINLNGDQSKGSKFTLVSGAGSLTYMVQYYSNDAAPTVGKVTANATYQLAYN</sequence>
<keyword evidence="4" id="KW-0281">Fimbrium</keyword>
<dbReference type="EMBL" id="VKME01000009">
    <property type="protein sequence ID" value="MBE0129074.1"/>
    <property type="molecule type" value="Genomic_DNA"/>
</dbReference>
<evidence type="ECO:0000313" key="7">
    <source>
        <dbReference type="EMBL" id="MBE0129074.1"/>
    </source>
</evidence>
<evidence type="ECO:0000256" key="2">
    <source>
        <dbReference type="ARBA" id="ARBA00006671"/>
    </source>
</evidence>
<dbReference type="Gene3D" id="2.60.40.1090">
    <property type="entry name" value="Fimbrial-type adhesion domain"/>
    <property type="match status" value="1"/>
</dbReference>
<dbReference type="AlphaFoldDB" id="A0A8I0SZD0"/>
<dbReference type="PANTHER" id="PTHR33420">
    <property type="entry name" value="FIMBRIAL SUBUNIT ELFA-RELATED"/>
    <property type="match status" value="1"/>
</dbReference>
<comment type="similarity">
    <text evidence="2">Belongs to the fimbrial protein family.</text>
</comment>
<evidence type="ECO:0000256" key="5">
    <source>
        <dbReference type="SAM" id="SignalP"/>
    </source>
</evidence>
<feature type="signal peptide" evidence="5">
    <location>
        <begin position="1"/>
        <end position="26"/>
    </location>
</feature>
<dbReference type="InterPro" id="IPR008966">
    <property type="entry name" value="Adhesion_dom_sf"/>
</dbReference>
<comment type="caution">
    <text evidence="7">The sequence shown here is derived from an EMBL/GenBank/DDBJ whole genome shotgun (WGS) entry which is preliminary data.</text>
</comment>
<dbReference type="GO" id="GO:0009289">
    <property type="term" value="C:pilus"/>
    <property type="evidence" value="ECO:0007669"/>
    <property type="project" value="UniProtKB-SubCell"/>
</dbReference>
<dbReference type="InterPro" id="IPR000259">
    <property type="entry name" value="Adhesion_dom_fimbrial"/>
</dbReference>
<organism evidence="7 8">
    <name type="scientific">Citrobacter amalonaticus</name>
    <dbReference type="NCBI Taxonomy" id="35703"/>
    <lineage>
        <taxon>Bacteria</taxon>
        <taxon>Pseudomonadati</taxon>
        <taxon>Pseudomonadota</taxon>
        <taxon>Gammaproteobacteria</taxon>
        <taxon>Enterobacterales</taxon>
        <taxon>Enterobacteriaceae</taxon>
        <taxon>Citrobacter</taxon>
    </lineage>
</organism>
<comment type="subcellular location">
    <subcellularLocation>
        <location evidence="1">Fimbrium</location>
    </subcellularLocation>
</comment>
<proteinExistence type="inferred from homology"/>
<evidence type="ECO:0000259" key="6">
    <source>
        <dbReference type="Pfam" id="PF00419"/>
    </source>
</evidence>
<feature type="chain" id="PRO_5034427943" evidence="5">
    <location>
        <begin position="27"/>
        <end position="185"/>
    </location>
</feature>
<evidence type="ECO:0000256" key="3">
    <source>
        <dbReference type="ARBA" id="ARBA00022729"/>
    </source>
</evidence>
<dbReference type="Proteomes" id="UP000656723">
    <property type="component" value="Unassembled WGS sequence"/>
</dbReference>
<dbReference type="Pfam" id="PF00419">
    <property type="entry name" value="Fimbrial"/>
    <property type="match status" value="1"/>
</dbReference>
<gene>
    <name evidence="7" type="ORF">FOT72_13845</name>
</gene>
<dbReference type="OrthoDB" id="6466381at2"/>
<name>A0A8I0SZD0_CITAM</name>
<accession>A0A8I0SZD0</accession>
<evidence type="ECO:0000256" key="4">
    <source>
        <dbReference type="ARBA" id="ARBA00023263"/>
    </source>
</evidence>
<dbReference type="InterPro" id="IPR036937">
    <property type="entry name" value="Adhesion_dom_fimbrial_sf"/>
</dbReference>
<reference evidence="7" key="1">
    <citation type="submission" date="2019-07" db="EMBL/GenBank/DDBJ databases">
        <title>KPC-2 carbapenem resistent Enterobacterales isolates from Germany.</title>
        <authorList>
            <person name="Yao Y."/>
            <person name="Falgenhauer L."/>
            <person name="Imirzalioglu C."/>
            <person name="Chakraborty T."/>
        </authorList>
    </citation>
    <scope>NUCLEOTIDE SEQUENCE</scope>
    <source>
        <strain evidence="7">CA13304</strain>
    </source>
</reference>